<feature type="chain" id="PRO_5008582113" description="AAA+ ATPase domain-containing protein" evidence="4">
    <location>
        <begin position="17"/>
        <end position="916"/>
    </location>
</feature>
<dbReference type="InterPro" id="IPR057588">
    <property type="entry name" value="NWD1/2-like_WH"/>
</dbReference>
<dbReference type="CDD" id="cd00200">
    <property type="entry name" value="WD40"/>
    <property type="match status" value="1"/>
</dbReference>
<feature type="signal peptide" evidence="4">
    <location>
        <begin position="1"/>
        <end position="16"/>
    </location>
</feature>
<feature type="repeat" description="WD" evidence="3">
    <location>
        <begin position="825"/>
        <end position="866"/>
    </location>
</feature>
<dbReference type="Gene3D" id="3.40.50.300">
    <property type="entry name" value="P-loop containing nucleotide triphosphate hydrolases"/>
    <property type="match status" value="1"/>
</dbReference>
<dbReference type="InterPro" id="IPR003593">
    <property type="entry name" value="AAA+_ATPase"/>
</dbReference>
<feature type="domain" description="AAA+ ATPase" evidence="5">
    <location>
        <begin position="45"/>
        <end position="210"/>
    </location>
</feature>
<evidence type="ECO:0000256" key="4">
    <source>
        <dbReference type="SAM" id="SignalP"/>
    </source>
</evidence>
<reference evidence="6" key="1">
    <citation type="submission" date="2015-12" db="EMBL/GenBank/DDBJ databases">
        <title>De novo transcriptome assembly of four potential Pierce s Disease insect vectors from Arizona vineyards.</title>
        <authorList>
            <person name="Tassone E.E."/>
        </authorList>
    </citation>
    <scope>NUCLEOTIDE SEQUENCE</scope>
</reference>
<dbReference type="PROSITE" id="PS00678">
    <property type="entry name" value="WD_REPEATS_1"/>
    <property type="match status" value="1"/>
</dbReference>
<dbReference type="InterPro" id="IPR003959">
    <property type="entry name" value="ATPase_AAA_core"/>
</dbReference>
<dbReference type="InterPro" id="IPR019775">
    <property type="entry name" value="WD40_repeat_CS"/>
</dbReference>
<dbReference type="PRINTS" id="PR00320">
    <property type="entry name" value="GPROTEINBRPT"/>
</dbReference>
<gene>
    <name evidence="6" type="ORF">g.13495</name>
</gene>
<dbReference type="PROSITE" id="PS50294">
    <property type="entry name" value="WD_REPEATS_REGION"/>
    <property type="match status" value="4"/>
</dbReference>
<dbReference type="Pfam" id="PF00400">
    <property type="entry name" value="WD40"/>
    <property type="match status" value="5"/>
</dbReference>
<dbReference type="SUPFAM" id="SSF50998">
    <property type="entry name" value="Quinoprotein alcohol dehydrogenase-like"/>
    <property type="match status" value="1"/>
</dbReference>
<feature type="repeat" description="WD" evidence="3">
    <location>
        <begin position="643"/>
        <end position="684"/>
    </location>
</feature>
<dbReference type="InterPro" id="IPR027417">
    <property type="entry name" value="P-loop_NTPase"/>
</dbReference>
<dbReference type="GO" id="GO:0016887">
    <property type="term" value="F:ATP hydrolysis activity"/>
    <property type="evidence" value="ECO:0007669"/>
    <property type="project" value="InterPro"/>
</dbReference>
<keyword evidence="2" id="KW-0677">Repeat</keyword>
<evidence type="ECO:0000256" key="1">
    <source>
        <dbReference type="ARBA" id="ARBA00022574"/>
    </source>
</evidence>
<dbReference type="InterPro" id="IPR015943">
    <property type="entry name" value="WD40/YVTN_repeat-like_dom_sf"/>
</dbReference>
<feature type="repeat" description="WD" evidence="3">
    <location>
        <begin position="726"/>
        <end position="767"/>
    </location>
</feature>
<organism evidence="6">
    <name type="scientific">Clastoptera arizonana</name>
    <name type="common">Arizona spittle bug</name>
    <dbReference type="NCBI Taxonomy" id="38151"/>
    <lineage>
        <taxon>Eukaryota</taxon>
        <taxon>Metazoa</taxon>
        <taxon>Ecdysozoa</taxon>
        <taxon>Arthropoda</taxon>
        <taxon>Hexapoda</taxon>
        <taxon>Insecta</taxon>
        <taxon>Pterygota</taxon>
        <taxon>Neoptera</taxon>
        <taxon>Paraneoptera</taxon>
        <taxon>Hemiptera</taxon>
        <taxon>Auchenorrhyncha</taxon>
        <taxon>Cercopoidea</taxon>
        <taxon>Clastopteridae</taxon>
        <taxon>Clastoptera</taxon>
    </lineage>
</organism>
<keyword evidence="1 3" id="KW-0853">WD repeat</keyword>
<evidence type="ECO:0000256" key="2">
    <source>
        <dbReference type="ARBA" id="ARBA00022737"/>
    </source>
</evidence>
<dbReference type="GO" id="GO:0005524">
    <property type="term" value="F:ATP binding"/>
    <property type="evidence" value="ECO:0007669"/>
    <property type="project" value="InterPro"/>
</dbReference>
<dbReference type="SMART" id="SM00382">
    <property type="entry name" value="AAA"/>
    <property type="match status" value="1"/>
</dbReference>
<evidence type="ECO:0000256" key="3">
    <source>
        <dbReference type="PROSITE-ProRule" id="PRU00221"/>
    </source>
</evidence>
<evidence type="ECO:0000259" key="5">
    <source>
        <dbReference type="SMART" id="SM00382"/>
    </source>
</evidence>
<dbReference type="InterPro" id="IPR001680">
    <property type="entry name" value="WD40_rpt"/>
</dbReference>
<dbReference type="Gene3D" id="2.130.10.10">
    <property type="entry name" value="YVTN repeat-like/Quinoprotein amine dehydrogenase"/>
    <property type="match status" value="3"/>
</dbReference>
<proteinExistence type="predicted"/>
<dbReference type="EMBL" id="GEDC01001757">
    <property type="protein sequence ID" value="JAS35541.1"/>
    <property type="molecule type" value="Transcribed_RNA"/>
</dbReference>
<dbReference type="Pfam" id="PF00004">
    <property type="entry name" value="AAA"/>
    <property type="match status" value="1"/>
</dbReference>
<dbReference type="Pfam" id="PF25469">
    <property type="entry name" value="WHD_NWD1"/>
    <property type="match status" value="1"/>
</dbReference>
<sequence length="916" mass="101400">IVGIFVLVYCWQRARCTSAKIPTIPWKDSSTIKHIKTLMTNATARHGPILIQGTHGSGKTSILTTIYTQCEEWFGQKVMKVLRFSGITPRSSYNLELLRIICEHLCLLLQPSAPCIPQDASFDPLYINNWFQTLIRKFDEDSNENCRSHLLVILIDDIHRLNPLDSDIVAALSWLPINLPRNVHIIGTTNTPPDVLKLTPVQRERFKTPECYIELPSVTVDLEKSAEDELTRMEEIFGNDAMLRFGSMLTASEFGLSETELLELLMPTSGQYSSVLNLNEGLFNFSTMCTVRRKMNHLLLEKFMSGKILLCWRYELLSKVAKKRYLSSQDATRGIHGEIANLFFSEFSVHKEQAVEETAPPIEEEKQTPFQSSLQANDFTYSLRHVEESWIHLLKAGDSERLKQCTICNFDFLLAAVRTISVSYLRSILEHVRCYLLDRDVELVYYTVRKSSDVLTRDTLQLGAQVVCWLRPVADNSGNLMSHMILSAMAWCDGYTDPLLVPLNGWLQPPLPLQIKSVVCTSGVNLIQPTPSAQHVVVVTQTGEPQLWHIMSNTLVHTFKGHSGPVLCLAITKQSHYLLTGSEDTSVIVWDLKTFEQKLRIYEHIAPVLSVTPALGNTLLVSSGEDSRIIVTSLVTGEVAVKIDHHRGPVTAVQVTSSEDILISGSADGTVCLWSLDTFTLLNTITLPSPVLFLDISNDSVFLLAACEDNQLYLNTLATGTQIHCLRGHKASVVSICLAGDNQRAVAGGADGRVYVFDMHSGCLVRTIATSHNAKVSGVKVTSNDDFLITAGGNRLTAWSFRKEDGVGVEESSSTITNNKTSLAQRPHSAPITCLEISRDGTTAVTGGMDSLVNVWQLNTHELHSTMEGHTASITCVAISPNGLFTISGSEDKTARVWGLTLGLVVSIFKIKTESA</sequence>
<accession>A0A1B6EC85</accession>
<feature type="non-terminal residue" evidence="6">
    <location>
        <position position="1"/>
    </location>
</feature>
<evidence type="ECO:0000313" key="6">
    <source>
        <dbReference type="EMBL" id="JAS35541.1"/>
    </source>
</evidence>
<dbReference type="InterPro" id="IPR011047">
    <property type="entry name" value="Quinoprotein_ADH-like_sf"/>
</dbReference>
<name>A0A1B6EC85_9HEMI</name>
<dbReference type="PROSITE" id="PS50082">
    <property type="entry name" value="WD_REPEATS_2"/>
    <property type="match status" value="5"/>
</dbReference>
<dbReference type="SUPFAM" id="SSF52540">
    <property type="entry name" value="P-loop containing nucleoside triphosphate hydrolases"/>
    <property type="match status" value="1"/>
</dbReference>
<dbReference type="InterPro" id="IPR052752">
    <property type="entry name" value="NACHT-WD_repeat"/>
</dbReference>
<dbReference type="AlphaFoldDB" id="A0A1B6EC85"/>
<dbReference type="PANTHER" id="PTHR19871">
    <property type="entry name" value="BETA TRANSDUCIN-RELATED PROTEIN"/>
    <property type="match status" value="1"/>
</dbReference>
<feature type="repeat" description="WD" evidence="3">
    <location>
        <begin position="559"/>
        <end position="600"/>
    </location>
</feature>
<dbReference type="SMART" id="SM00320">
    <property type="entry name" value="WD40"/>
    <property type="match status" value="8"/>
</dbReference>
<protein>
    <recommendedName>
        <fullName evidence="5">AAA+ ATPase domain-containing protein</fullName>
    </recommendedName>
</protein>
<feature type="repeat" description="WD" evidence="3">
    <location>
        <begin position="867"/>
        <end position="900"/>
    </location>
</feature>
<dbReference type="InterPro" id="IPR020472">
    <property type="entry name" value="WD40_PAC1"/>
</dbReference>
<keyword evidence="4" id="KW-0732">Signal</keyword>
<dbReference type="PANTHER" id="PTHR19871:SF28">
    <property type="entry name" value="AAA+ ATPASE DOMAIN-CONTAINING PROTEIN"/>
    <property type="match status" value="1"/>
</dbReference>